<feature type="domain" description="PNPLA" evidence="7">
    <location>
        <begin position="10"/>
        <end position="207"/>
    </location>
</feature>
<comment type="caution">
    <text evidence="5">Lacks conserved residue(s) required for the propagation of feature annotation.</text>
</comment>
<dbReference type="GO" id="GO:0016042">
    <property type="term" value="P:lipid catabolic process"/>
    <property type="evidence" value="ECO:0007669"/>
    <property type="project" value="UniProtKB-KW"/>
</dbReference>
<dbReference type="InterPro" id="IPR050301">
    <property type="entry name" value="NTE"/>
</dbReference>
<feature type="compositionally biased region" description="Basic residues" evidence="6">
    <location>
        <begin position="359"/>
        <end position="371"/>
    </location>
</feature>
<dbReference type="InterPro" id="IPR002641">
    <property type="entry name" value="PNPLA_dom"/>
</dbReference>
<comment type="caution">
    <text evidence="8">The sequence shown here is derived from an EMBL/GenBank/DDBJ whole genome shotgun (WGS) entry which is preliminary data.</text>
</comment>
<evidence type="ECO:0000256" key="4">
    <source>
        <dbReference type="ARBA" id="ARBA00023098"/>
    </source>
</evidence>
<evidence type="ECO:0000259" key="7">
    <source>
        <dbReference type="PROSITE" id="PS51635"/>
    </source>
</evidence>
<evidence type="ECO:0000256" key="6">
    <source>
        <dbReference type="SAM" id="MobiDB-lite"/>
    </source>
</evidence>
<name>A0A812ITW1_SYMPI</name>
<evidence type="ECO:0000256" key="5">
    <source>
        <dbReference type="PROSITE-ProRule" id="PRU01161"/>
    </source>
</evidence>
<evidence type="ECO:0000256" key="3">
    <source>
        <dbReference type="ARBA" id="ARBA00022963"/>
    </source>
</evidence>
<dbReference type="SUPFAM" id="SSF52151">
    <property type="entry name" value="FabD/lysophospholipase-like"/>
    <property type="match status" value="1"/>
</dbReference>
<dbReference type="Pfam" id="PF01734">
    <property type="entry name" value="Patatin"/>
    <property type="match status" value="1"/>
</dbReference>
<dbReference type="EMBL" id="CAJNIZ010000429">
    <property type="protein sequence ID" value="CAE7161796.1"/>
    <property type="molecule type" value="Genomic_DNA"/>
</dbReference>
<reference evidence="8" key="1">
    <citation type="submission" date="2021-02" db="EMBL/GenBank/DDBJ databases">
        <authorList>
            <person name="Dougan E. K."/>
            <person name="Rhodes N."/>
            <person name="Thang M."/>
            <person name="Chan C."/>
        </authorList>
    </citation>
    <scope>NUCLEOTIDE SEQUENCE</scope>
</reference>
<sequence>MQASFGESCLFLSGGGMLGMYHLGTVRQLLDDDLLPEHLCGTSVGSIVGAFVATRTDNELREELNTLEEWYKQMGPEEGPFPVPYWEVVVRVLWRGYIYDYMNQYRNQATFVSVGLTFAEAFERTGRTFTITCTPTCGGPLLLLNRHTAPTVLIASAVCASSSMPMLVQAVRLLEKAPDGSVRPWPGVASLVRDGTMLADSPCHELADMLNTRWSIISQVNPHVVPMSLPFLFANCLRRSLRACASLGAAEPMLRRCIWTTLHTLQSWTGLPRRGGWIYNLLFQDYFGDVNIVHDEMRFIDYVRVIKNEISIEDLQKKAFLGAERSSQPLQRQKLRTKVEAALRAASTASAIAPASTPRRPRRALGRRTRV</sequence>
<dbReference type="PANTHER" id="PTHR14226:SF66">
    <property type="entry name" value="TRIACYLGLYCEROL LIPASE PTL2"/>
    <property type="match status" value="1"/>
</dbReference>
<keyword evidence="3" id="KW-0442">Lipid degradation</keyword>
<organism evidence="8 9">
    <name type="scientific">Symbiodinium pilosum</name>
    <name type="common">Dinoflagellate</name>
    <dbReference type="NCBI Taxonomy" id="2952"/>
    <lineage>
        <taxon>Eukaryota</taxon>
        <taxon>Sar</taxon>
        <taxon>Alveolata</taxon>
        <taxon>Dinophyceae</taxon>
        <taxon>Suessiales</taxon>
        <taxon>Symbiodiniaceae</taxon>
        <taxon>Symbiodinium</taxon>
    </lineage>
</organism>
<keyword evidence="2" id="KW-0378">Hydrolase</keyword>
<evidence type="ECO:0000313" key="9">
    <source>
        <dbReference type="Proteomes" id="UP000649617"/>
    </source>
</evidence>
<gene>
    <name evidence="8" type="ORF">SPIL2461_LOCUS540</name>
</gene>
<protein>
    <recommendedName>
        <fullName evidence="7">PNPLA domain-containing protein</fullName>
    </recommendedName>
</protein>
<feature type="short sequence motif" description="GXGXXG" evidence="5">
    <location>
        <begin position="14"/>
        <end position="19"/>
    </location>
</feature>
<keyword evidence="4" id="KW-0443">Lipid metabolism</keyword>
<proteinExistence type="inferred from homology"/>
<feature type="short sequence motif" description="GXSXG" evidence="5">
    <location>
        <begin position="41"/>
        <end position="45"/>
    </location>
</feature>
<dbReference type="GO" id="GO:0016298">
    <property type="term" value="F:lipase activity"/>
    <property type="evidence" value="ECO:0007669"/>
    <property type="project" value="UniProtKB-ARBA"/>
</dbReference>
<dbReference type="InterPro" id="IPR016035">
    <property type="entry name" value="Acyl_Trfase/lysoPLipase"/>
</dbReference>
<dbReference type="GO" id="GO:0052689">
    <property type="term" value="F:carboxylic ester hydrolase activity"/>
    <property type="evidence" value="ECO:0007669"/>
    <property type="project" value="UniProtKB-ARBA"/>
</dbReference>
<evidence type="ECO:0000256" key="2">
    <source>
        <dbReference type="ARBA" id="ARBA00022801"/>
    </source>
</evidence>
<dbReference type="PANTHER" id="PTHR14226">
    <property type="entry name" value="NEUROPATHY TARGET ESTERASE/SWISS CHEESE D.MELANOGASTER"/>
    <property type="match status" value="1"/>
</dbReference>
<comment type="similarity">
    <text evidence="1">Belongs to the PLPL family.</text>
</comment>
<dbReference type="AlphaFoldDB" id="A0A812ITW1"/>
<dbReference type="PROSITE" id="PS51635">
    <property type="entry name" value="PNPLA"/>
    <property type="match status" value="1"/>
</dbReference>
<evidence type="ECO:0000313" key="8">
    <source>
        <dbReference type="EMBL" id="CAE7161796.1"/>
    </source>
</evidence>
<accession>A0A812ITW1</accession>
<dbReference type="OrthoDB" id="10049244at2759"/>
<keyword evidence="9" id="KW-1185">Reference proteome</keyword>
<dbReference type="Gene3D" id="3.40.1090.10">
    <property type="entry name" value="Cytosolic phospholipase A2 catalytic domain"/>
    <property type="match status" value="2"/>
</dbReference>
<evidence type="ECO:0000256" key="1">
    <source>
        <dbReference type="ARBA" id="ARBA00006104"/>
    </source>
</evidence>
<dbReference type="Proteomes" id="UP000649617">
    <property type="component" value="Unassembled WGS sequence"/>
</dbReference>
<feature type="region of interest" description="Disordered" evidence="6">
    <location>
        <begin position="350"/>
        <end position="371"/>
    </location>
</feature>